<dbReference type="SUPFAM" id="SSF52540">
    <property type="entry name" value="P-loop containing nucleoside triphosphate hydrolases"/>
    <property type="match status" value="1"/>
</dbReference>
<sequence length="1257" mass="139865">MIDNSLRHARRGGGKLMYGVYPVNMGEGEALHCPSSDEFTRVVLSSLNTSLVLTMPKSSKPKTPKSTVVFGNTFRTITSKLRSPSPVSVPRDSTSSIAEASSSWSIAPTHSGLIVDSTSHRDSSSRELSLVRSPAHSSFPDDVTSSFAQPLVYSGPISRNDEASNVVDSPSPSHPVVSPNPHSPDLQMAVSHTHMSPPSSPSYATGSSAQPLHSTMPDDLPRDNRDQQTYTSAPFYDISSRSRVRVTPNASYVWAGAKALLVMAKESTGWNSRLKSALADFAAWVEPFELPSSIRNELDQVWIKLQALGQIMVPYQVSSLSPALNARLDALAFTIETQTTILQQKFSVRHLRYIKEGSTDAVDILTSLRVVTDACEVYHLGAVIGLTITADQTYQTVAGLLQMARAKLDGEMLAKLARNLRPATSARFDAAQSNDSVSRRECTPNTREAILEELMSWSQDPDPSRPNIYWLNGMAGTGKTTVAYTFCRRLKEQNMLAGSFFCSRAIDECKQVNRILPTIVYALANYKVAPLLMPIVDVLEFDPDLADTANLQEFFERLILIPLQSVVQSRQTAPVIVVDALDECSDSQRVHTLLYAIFQHAVFLPFKLFITSRPETELVGYPRDQLHHLYFLHDVDQKIILDDITLYLNYELRQDSQLSQSIHGDVIASMEDIQILAQRAKNLFIYAATVVKYVKDPKARLARRRLRQLIDTDVHNPSRLSMAPLDALYTQILNDRCDGLDEYEQSVMTDILRTVVSVLVPLTARGISCLLNLMEDDTWDQLQSLRSVLYIPESDQNAKISPLHASFPDFITTSTRSHDFFLDPPTSHLRLAYQCLKIIMNSWENSPGHVSIRTSQSERLNIAEGLQYACLHWASHVAFCQNIEFIHGLCSQIDEFMDLHILHWVECLCHLGQLWVARDSLESIKGRISDSFPGLFSKIEDAHKFVEKNFEFISSYPDDLYRSALFWMPTTSSMWATYFVPIQHLLPRLVMGKQKGWDSYGMAVCGVDQPGISGANSVAISQDGTHVVSGSQGNTLRLWDATTGAEVQRMRGHTLPVLSVAYSPNGTHVVSGSLDNTVRIWDAATGVEKQKLEGHTSVVHSVAFSPDGAHVVSGSRDWTVRIWNVVTGAEVQRLGGHSSDVYSVAYSPDGTHVVSESCDYTARIWNAATGQQEQLYDDQTYKSDVYASILRGLTSPKYSVSGDKRWVVDSDETRKLWIPPAYNNAEIKDIIGSTLFITYGSNYWARYLMILDFSSVS</sequence>
<dbReference type="PANTHER" id="PTHR19848">
    <property type="entry name" value="WD40 REPEAT PROTEIN"/>
    <property type="match status" value="1"/>
</dbReference>
<dbReference type="Gene3D" id="2.130.10.10">
    <property type="entry name" value="YVTN repeat-like/Quinoprotein amine dehydrogenase"/>
    <property type="match status" value="2"/>
</dbReference>
<dbReference type="Proteomes" id="UP000076798">
    <property type="component" value="Unassembled WGS sequence"/>
</dbReference>
<gene>
    <name evidence="6" type="ORF">SISSUDRAFT_1027961</name>
</gene>
<dbReference type="STRING" id="1314776.A0A165YBJ2"/>
<name>A0A165YBJ2_9AGAM</name>
<evidence type="ECO:0000313" key="7">
    <source>
        <dbReference type="Proteomes" id="UP000076798"/>
    </source>
</evidence>
<feature type="repeat" description="WD" evidence="3">
    <location>
        <begin position="1050"/>
        <end position="1091"/>
    </location>
</feature>
<dbReference type="InterPro" id="IPR015943">
    <property type="entry name" value="WD40/YVTN_repeat-like_dom_sf"/>
</dbReference>
<dbReference type="PROSITE" id="PS50082">
    <property type="entry name" value="WD_REPEATS_2"/>
    <property type="match status" value="4"/>
</dbReference>
<dbReference type="InterPro" id="IPR056884">
    <property type="entry name" value="NPHP3-like_N"/>
</dbReference>
<protein>
    <recommendedName>
        <fullName evidence="5">Nephrocystin 3-like N-terminal domain-containing protein</fullName>
    </recommendedName>
</protein>
<feature type="repeat" description="WD" evidence="3">
    <location>
        <begin position="1017"/>
        <end position="1049"/>
    </location>
</feature>
<dbReference type="PROSITE" id="PS50294">
    <property type="entry name" value="WD_REPEATS_REGION"/>
    <property type="match status" value="3"/>
</dbReference>
<evidence type="ECO:0000256" key="3">
    <source>
        <dbReference type="PROSITE-ProRule" id="PRU00221"/>
    </source>
</evidence>
<dbReference type="PANTHER" id="PTHR19848:SF8">
    <property type="entry name" value="F-BOX AND WD REPEAT DOMAIN CONTAINING 7"/>
    <property type="match status" value="1"/>
</dbReference>
<evidence type="ECO:0000256" key="4">
    <source>
        <dbReference type="SAM" id="MobiDB-lite"/>
    </source>
</evidence>
<dbReference type="InterPro" id="IPR020472">
    <property type="entry name" value="WD40_PAC1"/>
</dbReference>
<reference evidence="6 7" key="1">
    <citation type="journal article" date="2016" name="Mol. Biol. Evol.">
        <title>Comparative Genomics of Early-Diverging Mushroom-Forming Fungi Provides Insights into the Origins of Lignocellulose Decay Capabilities.</title>
        <authorList>
            <person name="Nagy L.G."/>
            <person name="Riley R."/>
            <person name="Tritt A."/>
            <person name="Adam C."/>
            <person name="Daum C."/>
            <person name="Floudas D."/>
            <person name="Sun H."/>
            <person name="Yadav J.S."/>
            <person name="Pangilinan J."/>
            <person name="Larsson K.H."/>
            <person name="Matsuura K."/>
            <person name="Barry K."/>
            <person name="Labutti K."/>
            <person name="Kuo R."/>
            <person name="Ohm R.A."/>
            <person name="Bhattacharya S.S."/>
            <person name="Shirouzu T."/>
            <person name="Yoshinaga Y."/>
            <person name="Martin F.M."/>
            <person name="Grigoriev I.V."/>
            <person name="Hibbett D.S."/>
        </authorList>
    </citation>
    <scope>NUCLEOTIDE SEQUENCE [LARGE SCALE GENOMIC DNA]</scope>
    <source>
        <strain evidence="6 7">HHB10207 ss-3</strain>
    </source>
</reference>
<dbReference type="EMBL" id="KV428269">
    <property type="protein sequence ID" value="KZT33069.1"/>
    <property type="molecule type" value="Genomic_DNA"/>
</dbReference>
<evidence type="ECO:0000256" key="1">
    <source>
        <dbReference type="ARBA" id="ARBA00022574"/>
    </source>
</evidence>
<dbReference type="SUPFAM" id="SSF50978">
    <property type="entry name" value="WD40 repeat-like"/>
    <property type="match status" value="1"/>
</dbReference>
<organism evidence="6 7">
    <name type="scientific">Sistotremastrum suecicum HHB10207 ss-3</name>
    <dbReference type="NCBI Taxonomy" id="1314776"/>
    <lineage>
        <taxon>Eukaryota</taxon>
        <taxon>Fungi</taxon>
        <taxon>Dikarya</taxon>
        <taxon>Basidiomycota</taxon>
        <taxon>Agaricomycotina</taxon>
        <taxon>Agaricomycetes</taxon>
        <taxon>Sistotremastrales</taxon>
        <taxon>Sistotremastraceae</taxon>
        <taxon>Sistotremastrum</taxon>
    </lineage>
</organism>
<dbReference type="InterPro" id="IPR001680">
    <property type="entry name" value="WD40_rpt"/>
</dbReference>
<dbReference type="Pfam" id="PF24883">
    <property type="entry name" value="NPHP3_N"/>
    <property type="match status" value="1"/>
</dbReference>
<dbReference type="OrthoDB" id="3027122at2759"/>
<feature type="repeat" description="WD" evidence="3">
    <location>
        <begin position="1092"/>
        <end position="1133"/>
    </location>
</feature>
<keyword evidence="1 3" id="KW-0853">WD repeat</keyword>
<dbReference type="SMART" id="SM00320">
    <property type="entry name" value="WD40"/>
    <property type="match status" value="4"/>
</dbReference>
<keyword evidence="7" id="KW-1185">Reference proteome</keyword>
<keyword evidence="2" id="KW-0677">Repeat</keyword>
<dbReference type="CDD" id="cd00200">
    <property type="entry name" value="WD40"/>
    <property type="match status" value="1"/>
</dbReference>
<feature type="domain" description="Nephrocystin 3-like N-terminal" evidence="5">
    <location>
        <begin position="448"/>
        <end position="613"/>
    </location>
</feature>
<dbReference type="InterPro" id="IPR027417">
    <property type="entry name" value="P-loop_NTPase"/>
</dbReference>
<dbReference type="Gene3D" id="3.40.50.300">
    <property type="entry name" value="P-loop containing nucleotide triphosphate hydrolases"/>
    <property type="match status" value="1"/>
</dbReference>
<accession>A0A165YBJ2</accession>
<dbReference type="PRINTS" id="PR00320">
    <property type="entry name" value="GPROTEINBRPT"/>
</dbReference>
<dbReference type="Pfam" id="PF00400">
    <property type="entry name" value="WD40"/>
    <property type="match status" value="4"/>
</dbReference>
<evidence type="ECO:0000259" key="5">
    <source>
        <dbReference type="Pfam" id="PF24883"/>
    </source>
</evidence>
<feature type="compositionally biased region" description="Polar residues" evidence="4">
    <location>
        <begin position="203"/>
        <end position="213"/>
    </location>
</feature>
<dbReference type="PROSITE" id="PS00678">
    <property type="entry name" value="WD_REPEATS_1"/>
    <property type="match status" value="2"/>
</dbReference>
<feature type="region of interest" description="Disordered" evidence="4">
    <location>
        <begin position="125"/>
        <end position="233"/>
    </location>
</feature>
<proteinExistence type="predicted"/>
<dbReference type="AlphaFoldDB" id="A0A165YBJ2"/>
<feature type="region of interest" description="Disordered" evidence="4">
    <location>
        <begin position="80"/>
        <end position="102"/>
    </location>
</feature>
<dbReference type="InterPro" id="IPR019775">
    <property type="entry name" value="WD40_repeat_CS"/>
</dbReference>
<feature type="compositionally biased region" description="Low complexity" evidence="4">
    <location>
        <begin position="82"/>
        <end position="102"/>
    </location>
</feature>
<feature type="repeat" description="WD" evidence="3">
    <location>
        <begin position="1134"/>
        <end position="1175"/>
    </location>
</feature>
<evidence type="ECO:0000313" key="6">
    <source>
        <dbReference type="EMBL" id="KZT33069.1"/>
    </source>
</evidence>
<evidence type="ECO:0000256" key="2">
    <source>
        <dbReference type="ARBA" id="ARBA00022737"/>
    </source>
</evidence>
<feature type="compositionally biased region" description="Low complexity" evidence="4">
    <location>
        <begin position="164"/>
        <end position="185"/>
    </location>
</feature>
<dbReference type="InterPro" id="IPR036322">
    <property type="entry name" value="WD40_repeat_dom_sf"/>
</dbReference>